<reference evidence="2 3" key="1">
    <citation type="submission" date="2019-02" db="EMBL/GenBank/DDBJ databases">
        <title>Genomic Encyclopedia of Type Strains, Phase IV (KMG-IV): sequencing the most valuable type-strain genomes for metagenomic binning, comparative biology and taxonomic classification.</title>
        <authorList>
            <person name="Goeker M."/>
        </authorList>
    </citation>
    <scope>NUCLEOTIDE SEQUENCE [LARGE SCALE GENOMIC DNA]</scope>
    <source>
        <strain evidence="2 3">DSM 45622</strain>
    </source>
</reference>
<gene>
    <name evidence="2" type="ORF">EV189_4047</name>
</gene>
<keyword evidence="1" id="KW-0812">Transmembrane</keyword>
<sequence>MTTSPDQLRDTFDRLTEGVAPLQASAVVAAVEQRRRRTRRLTVTAATMVVAAVGLAAIPALHDGVGRSAGGPGPSSSPATTAHALALPLSAVEAPAGPIHQINEGTQLYIGANRQVCWVVAQGATGTGGCFPHGRSRAVETSLNKLGVRVYIGMVPSSTVRVRVHASVGSASGAPTGGLEVQGWVPFVIEVPDPALVTMTPRQSASYWVMKHGMTVTAYDAQGHATTTSWGQPPHLSG</sequence>
<organism evidence="2 3">
    <name type="scientific">Motilibacter rhizosphaerae</name>
    <dbReference type="NCBI Taxonomy" id="598652"/>
    <lineage>
        <taxon>Bacteria</taxon>
        <taxon>Bacillati</taxon>
        <taxon>Actinomycetota</taxon>
        <taxon>Actinomycetes</taxon>
        <taxon>Motilibacterales</taxon>
        <taxon>Motilibacteraceae</taxon>
        <taxon>Motilibacter</taxon>
    </lineage>
</organism>
<dbReference type="EMBL" id="SGXD01000013">
    <property type="protein sequence ID" value="RZS77516.1"/>
    <property type="molecule type" value="Genomic_DNA"/>
</dbReference>
<keyword evidence="3" id="KW-1185">Reference proteome</keyword>
<keyword evidence="1" id="KW-1133">Transmembrane helix</keyword>
<name>A0A4V2F2E2_9ACTN</name>
<keyword evidence="1" id="KW-0472">Membrane</keyword>
<comment type="caution">
    <text evidence="2">The sequence shown here is derived from an EMBL/GenBank/DDBJ whole genome shotgun (WGS) entry which is preliminary data.</text>
</comment>
<evidence type="ECO:0000256" key="1">
    <source>
        <dbReference type="SAM" id="Phobius"/>
    </source>
</evidence>
<protein>
    <submittedName>
        <fullName evidence="2">Uncharacterized protein</fullName>
    </submittedName>
</protein>
<dbReference type="AlphaFoldDB" id="A0A4V2F2E2"/>
<proteinExistence type="predicted"/>
<feature type="transmembrane region" description="Helical" evidence="1">
    <location>
        <begin position="41"/>
        <end position="61"/>
    </location>
</feature>
<dbReference type="RefSeq" id="WP_130494760.1">
    <property type="nucleotide sequence ID" value="NZ_SGXD01000013.1"/>
</dbReference>
<accession>A0A4V2F2E2</accession>
<evidence type="ECO:0000313" key="2">
    <source>
        <dbReference type="EMBL" id="RZS77516.1"/>
    </source>
</evidence>
<dbReference type="Proteomes" id="UP000293638">
    <property type="component" value="Unassembled WGS sequence"/>
</dbReference>
<evidence type="ECO:0000313" key="3">
    <source>
        <dbReference type="Proteomes" id="UP000293638"/>
    </source>
</evidence>